<dbReference type="Pfam" id="PF08281">
    <property type="entry name" value="Sigma70_r4_2"/>
    <property type="match status" value="1"/>
</dbReference>
<dbReference type="CDD" id="cd06171">
    <property type="entry name" value="Sigma70_r4"/>
    <property type="match status" value="1"/>
</dbReference>
<evidence type="ECO:0000256" key="2">
    <source>
        <dbReference type="ARBA" id="ARBA00023015"/>
    </source>
</evidence>
<dbReference type="RefSeq" id="WP_161982474.1">
    <property type="nucleotide sequence ID" value="NZ_BIFT01000002.1"/>
</dbReference>
<evidence type="ECO:0000256" key="3">
    <source>
        <dbReference type="ARBA" id="ARBA00023082"/>
    </source>
</evidence>
<dbReference type="Gene3D" id="1.10.1740.10">
    <property type="match status" value="1"/>
</dbReference>
<evidence type="ECO:0000259" key="5">
    <source>
        <dbReference type="Pfam" id="PF04542"/>
    </source>
</evidence>
<evidence type="ECO:0000256" key="4">
    <source>
        <dbReference type="ARBA" id="ARBA00023163"/>
    </source>
</evidence>
<proteinExistence type="inferred from homology"/>
<dbReference type="Pfam" id="PF04542">
    <property type="entry name" value="Sigma70_r2"/>
    <property type="match status" value="1"/>
</dbReference>
<keyword evidence="4" id="KW-0804">Transcription</keyword>
<dbReference type="InterPro" id="IPR007627">
    <property type="entry name" value="RNA_pol_sigma70_r2"/>
</dbReference>
<dbReference type="GO" id="GO:0016987">
    <property type="term" value="F:sigma factor activity"/>
    <property type="evidence" value="ECO:0007669"/>
    <property type="project" value="UniProtKB-KW"/>
</dbReference>
<dbReference type="InterPro" id="IPR039425">
    <property type="entry name" value="RNA_pol_sigma-70-like"/>
</dbReference>
<keyword evidence="3" id="KW-0731">Sigma factor</keyword>
<dbReference type="EMBL" id="BIFT01000002">
    <property type="protein sequence ID" value="GCE30186.1"/>
    <property type="molecule type" value="Genomic_DNA"/>
</dbReference>
<dbReference type="Proteomes" id="UP000287171">
    <property type="component" value="Unassembled WGS sequence"/>
</dbReference>
<keyword evidence="2" id="KW-0805">Transcription regulation</keyword>
<feature type="domain" description="RNA polymerase sigma-70 region 2" evidence="5">
    <location>
        <begin position="47"/>
        <end position="115"/>
    </location>
</feature>
<dbReference type="InterPro" id="IPR014284">
    <property type="entry name" value="RNA_pol_sigma-70_dom"/>
</dbReference>
<dbReference type="PANTHER" id="PTHR43133">
    <property type="entry name" value="RNA POLYMERASE ECF-TYPE SIGMA FACTO"/>
    <property type="match status" value="1"/>
</dbReference>
<reference evidence="8" key="1">
    <citation type="submission" date="2018-12" db="EMBL/GenBank/DDBJ databases">
        <title>Tengunoibacter tsumagoiensis gen. nov., sp. nov., Dictyobacter kobayashii sp. nov., D. alpinus sp. nov., and D. joshuensis sp. nov. and description of Dictyobacteraceae fam. nov. within the order Ktedonobacterales isolated from Tengu-no-mugimeshi.</title>
        <authorList>
            <person name="Wang C.M."/>
            <person name="Zheng Y."/>
            <person name="Sakai Y."/>
            <person name="Toyoda A."/>
            <person name="Minakuchi Y."/>
            <person name="Abe K."/>
            <person name="Yokota A."/>
            <person name="Yabe S."/>
        </authorList>
    </citation>
    <scope>NUCLEOTIDE SEQUENCE [LARGE SCALE GENOMIC DNA]</scope>
    <source>
        <strain evidence="8">Uno16</strain>
    </source>
</reference>
<evidence type="ECO:0000313" key="7">
    <source>
        <dbReference type="EMBL" id="GCE30186.1"/>
    </source>
</evidence>
<dbReference type="InterPro" id="IPR013324">
    <property type="entry name" value="RNA_pol_sigma_r3/r4-like"/>
</dbReference>
<comment type="similarity">
    <text evidence="1">Belongs to the sigma-70 factor family. ECF subfamily.</text>
</comment>
<dbReference type="InterPro" id="IPR013325">
    <property type="entry name" value="RNA_pol_sigma_r2"/>
</dbReference>
<dbReference type="PANTHER" id="PTHR43133:SF62">
    <property type="entry name" value="RNA POLYMERASE SIGMA FACTOR SIGZ"/>
    <property type="match status" value="1"/>
</dbReference>
<evidence type="ECO:0000259" key="6">
    <source>
        <dbReference type="Pfam" id="PF08281"/>
    </source>
</evidence>
<dbReference type="Gene3D" id="1.10.10.10">
    <property type="entry name" value="Winged helix-like DNA-binding domain superfamily/Winged helix DNA-binding domain"/>
    <property type="match status" value="1"/>
</dbReference>
<dbReference type="InterPro" id="IPR036388">
    <property type="entry name" value="WH-like_DNA-bd_sf"/>
</dbReference>
<dbReference type="GO" id="GO:0006352">
    <property type="term" value="P:DNA-templated transcription initiation"/>
    <property type="evidence" value="ECO:0007669"/>
    <property type="project" value="InterPro"/>
</dbReference>
<dbReference type="InterPro" id="IPR013249">
    <property type="entry name" value="RNA_pol_sigma70_r4_t2"/>
</dbReference>
<comment type="caution">
    <text evidence="7">The sequence shown here is derived from an EMBL/GenBank/DDBJ whole genome shotgun (WGS) entry which is preliminary data.</text>
</comment>
<keyword evidence="8" id="KW-1185">Reference proteome</keyword>
<dbReference type="NCBIfam" id="TIGR02937">
    <property type="entry name" value="sigma70-ECF"/>
    <property type="match status" value="1"/>
</dbReference>
<dbReference type="SUPFAM" id="SSF88946">
    <property type="entry name" value="Sigma2 domain of RNA polymerase sigma factors"/>
    <property type="match status" value="1"/>
</dbReference>
<dbReference type="SUPFAM" id="SSF88659">
    <property type="entry name" value="Sigma3 and sigma4 domains of RNA polymerase sigma factors"/>
    <property type="match status" value="1"/>
</dbReference>
<evidence type="ECO:0000313" key="8">
    <source>
        <dbReference type="Proteomes" id="UP000287171"/>
    </source>
</evidence>
<feature type="domain" description="RNA polymerase sigma factor 70 region 4 type 2" evidence="6">
    <location>
        <begin position="149"/>
        <end position="201"/>
    </location>
</feature>
<organism evidence="7 8">
    <name type="scientific">Dictyobacter alpinus</name>
    <dbReference type="NCBI Taxonomy" id="2014873"/>
    <lineage>
        <taxon>Bacteria</taxon>
        <taxon>Bacillati</taxon>
        <taxon>Chloroflexota</taxon>
        <taxon>Ktedonobacteria</taxon>
        <taxon>Ktedonobacterales</taxon>
        <taxon>Dictyobacteraceae</taxon>
        <taxon>Dictyobacter</taxon>
    </lineage>
</organism>
<name>A0A402BFR3_9CHLR</name>
<dbReference type="GO" id="GO:0003677">
    <property type="term" value="F:DNA binding"/>
    <property type="evidence" value="ECO:0007669"/>
    <property type="project" value="InterPro"/>
</dbReference>
<protein>
    <submittedName>
        <fullName evidence="7">RNA polymerase</fullName>
    </submittedName>
</protein>
<sequence>MWSSKRTNAARLQAPKAEYLALHGDEINDETLIQAIAYGAKWALELLYDRYYRLLYSFAYRIVADHQVAEDLLQEAFMAVWKRSVTYSQQSGPVRGWLFSITHHRAIDYLRSIQRRAVLQEVTLDEADSNDPVALSDTWDEVWRSVQSDQVRAALMKLSTEQRMVIELAYFQGWTHTEIAEGCHIPLGTVKARMRLGLMHLKRSLEQMGVNEA</sequence>
<accession>A0A402BFR3</accession>
<dbReference type="AlphaFoldDB" id="A0A402BFR3"/>
<gene>
    <name evidence="7" type="ORF">KDA_56700</name>
</gene>
<evidence type="ECO:0000256" key="1">
    <source>
        <dbReference type="ARBA" id="ARBA00010641"/>
    </source>
</evidence>